<feature type="transmembrane region" description="Helical" evidence="1">
    <location>
        <begin position="12"/>
        <end position="31"/>
    </location>
</feature>
<feature type="transmembrane region" description="Helical" evidence="1">
    <location>
        <begin position="273"/>
        <end position="291"/>
    </location>
</feature>
<evidence type="ECO:0000313" key="3">
    <source>
        <dbReference type="EMBL" id="QLF69241.1"/>
    </source>
</evidence>
<keyword evidence="1" id="KW-1133">Transmembrane helix</keyword>
<protein>
    <submittedName>
        <fullName evidence="3">DMT family transporter</fullName>
    </submittedName>
</protein>
<feature type="transmembrane region" description="Helical" evidence="1">
    <location>
        <begin position="133"/>
        <end position="154"/>
    </location>
</feature>
<evidence type="ECO:0000259" key="2">
    <source>
        <dbReference type="Pfam" id="PF00892"/>
    </source>
</evidence>
<feature type="domain" description="EamA" evidence="2">
    <location>
        <begin position="16"/>
        <end position="150"/>
    </location>
</feature>
<dbReference type="PANTHER" id="PTHR22911:SF135">
    <property type="entry name" value="BLR4310 PROTEIN"/>
    <property type="match status" value="1"/>
</dbReference>
<evidence type="ECO:0000256" key="1">
    <source>
        <dbReference type="SAM" id="Phobius"/>
    </source>
</evidence>
<dbReference type="SUPFAM" id="SSF103481">
    <property type="entry name" value="Multidrug resistance efflux transporter EmrE"/>
    <property type="match status" value="2"/>
</dbReference>
<dbReference type="RefSeq" id="WP_138285625.1">
    <property type="nucleotide sequence ID" value="NZ_CP058350.1"/>
</dbReference>
<dbReference type="InterPro" id="IPR000620">
    <property type="entry name" value="EamA_dom"/>
</dbReference>
<feature type="transmembrane region" description="Helical" evidence="1">
    <location>
        <begin position="218"/>
        <end position="238"/>
    </location>
</feature>
<feature type="transmembrane region" description="Helical" evidence="1">
    <location>
        <begin position="43"/>
        <end position="65"/>
    </location>
</feature>
<name>A0ABX6QLN7_9HYPH</name>
<dbReference type="InterPro" id="IPR037185">
    <property type="entry name" value="EmrE-like"/>
</dbReference>
<organism evidence="3 4">
    <name type="scientific">Peteryoungia desertarenae</name>
    <dbReference type="NCBI Taxonomy" id="1813451"/>
    <lineage>
        <taxon>Bacteria</taxon>
        <taxon>Pseudomonadati</taxon>
        <taxon>Pseudomonadota</taxon>
        <taxon>Alphaproteobacteria</taxon>
        <taxon>Hyphomicrobiales</taxon>
        <taxon>Rhizobiaceae</taxon>
        <taxon>Peteryoungia</taxon>
    </lineage>
</organism>
<feature type="transmembrane region" description="Helical" evidence="1">
    <location>
        <begin position="160"/>
        <end position="179"/>
    </location>
</feature>
<dbReference type="Proteomes" id="UP000308530">
    <property type="component" value="Chromosome"/>
</dbReference>
<dbReference type="PANTHER" id="PTHR22911">
    <property type="entry name" value="ACYL-MALONYL CONDENSING ENZYME-RELATED"/>
    <property type="match status" value="1"/>
</dbReference>
<feature type="transmembrane region" description="Helical" evidence="1">
    <location>
        <begin position="105"/>
        <end position="126"/>
    </location>
</feature>
<reference evidence="3 4" key="1">
    <citation type="submission" date="2020-06" db="EMBL/GenBank/DDBJ databases">
        <title>Genome sequence of Rhizobium sp strain ADMK78.</title>
        <authorList>
            <person name="Rahi P."/>
        </authorList>
    </citation>
    <scope>NUCLEOTIDE SEQUENCE [LARGE SCALE GENOMIC DNA]</scope>
    <source>
        <strain evidence="3 4">ADMK78</strain>
    </source>
</reference>
<dbReference type="Pfam" id="PF00892">
    <property type="entry name" value="EamA"/>
    <property type="match status" value="1"/>
</dbReference>
<keyword evidence="4" id="KW-1185">Reference proteome</keyword>
<sequence length="305" mass="32418">MAVDLQRQEDKRQAWLGVILVAGAAIAWSYGGVIQRFITEPDIWTVVFWRCLFAGLFLFAFMLLRDGMEGTVGLFRAMGWPGFFVAVGFATVSTCFVLAVSKTTVASVVLFMAAIPLFAALFARIFIGELIGLLTWAAIAAVGIGVTIMVSASLGEGGSLGGLILAAAIPVVFGGMIVLTRRYPHIRMTPAASAGSFLAAIVAASQVGSFAVAAQDMLLLFAYGGLNLGLGMALYVTGARFIPSALAGLLGTLEMILAPLWVAILFQEIPSRQTILGGSIVFAALLVYLLHHFLEERRLRRASPL</sequence>
<gene>
    <name evidence="3" type="ORF">FE840_006620</name>
</gene>
<keyword evidence="1" id="KW-0472">Membrane</keyword>
<feature type="transmembrane region" description="Helical" evidence="1">
    <location>
        <begin position="77"/>
        <end position="99"/>
    </location>
</feature>
<keyword evidence="1" id="KW-0812">Transmembrane</keyword>
<evidence type="ECO:0000313" key="4">
    <source>
        <dbReference type="Proteomes" id="UP000308530"/>
    </source>
</evidence>
<feature type="transmembrane region" description="Helical" evidence="1">
    <location>
        <begin position="191"/>
        <end position="212"/>
    </location>
</feature>
<feature type="transmembrane region" description="Helical" evidence="1">
    <location>
        <begin position="245"/>
        <end position="267"/>
    </location>
</feature>
<proteinExistence type="predicted"/>
<accession>A0ABX6QLN7</accession>
<dbReference type="EMBL" id="CP058350">
    <property type="protein sequence ID" value="QLF69241.1"/>
    <property type="molecule type" value="Genomic_DNA"/>
</dbReference>